<dbReference type="InterPro" id="IPR016169">
    <property type="entry name" value="FAD-bd_PCMH_sub2"/>
</dbReference>
<gene>
    <name evidence="5" type="ORF">A4R35_03525</name>
</gene>
<dbReference type="InterPro" id="IPR005107">
    <property type="entry name" value="CO_DH_flav_C"/>
</dbReference>
<dbReference type="AlphaFoldDB" id="A0A328VFR5"/>
<dbReference type="Pfam" id="PF03450">
    <property type="entry name" value="CO_deh_flav_C"/>
    <property type="match status" value="1"/>
</dbReference>
<dbReference type="Gene3D" id="3.30.43.10">
    <property type="entry name" value="Uridine Diphospho-n-acetylenolpyruvylglucosamine Reductase, domain 2"/>
    <property type="match status" value="1"/>
</dbReference>
<evidence type="ECO:0000313" key="5">
    <source>
        <dbReference type="EMBL" id="RAQ94590.1"/>
    </source>
</evidence>
<keyword evidence="6" id="KW-1185">Reference proteome</keyword>
<dbReference type="InterPro" id="IPR016167">
    <property type="entry name" value="FAD-bd_PCMH_sub1"/>
</dbReference>
<dbReference type="GO" id="GO:0016491">
    <property type="term" value="F:oxidoreductase activity"/>
    <property type="evidence" value="ECO:0007669"/>
    <property type="project" value="UniProtKB-KW"/>
</dbReference>
<sequence length="296" mass="32289">MKPPRFQYCAPRLLDDALDLLDRTAEEAKILAGGQSLMPLLNMRLARPAYLLDINHISELHYIEEETDYLAIGAVTRQRQVERSPAVQQKHPLLVEVIRHIGHFQIRNRGTVAGSIAHADPAAELPALLVCLDGMVVAQSAHGERLLPAADFFQGYLTTELRPNEMVTEVRFPWLSPAAGWAFAEFARRSGDYALAGAIVVLTAGPDGRCSSARLSYLGVAPVPQRAGAVEALLVGTTLDAATLEEAAAAARTLVSEEMQDIHATAEYRRELVADLTRRLLPLAWSRCLQARSGPA</sequence>
<dbReference type="InterPro" id="IPR036683">
    <property type="entry name" value="CO_DH_flav_C_dom_sf"/>
</dbReference>
<evidence type="ECO:0000256" key="1">
    <source>
        <dbReference type="ARBA" id="ARBA00022630"/>
    </source>
</evidence>
<dbReference type="SUPFAM" id="SSF55447">
    <property type="entry name" value="CO dehydrogenase flavoprotein C-terminal domain-like"/>
    <property type="match status" value="1"/>
</dbReference>
<keyword evidence="2" id="KW-0274">FAD</keyword>
<dbReference type="PANTHER" id="PTHR42659:SF2">
    <property type="entry name" value="XANTHINE DEHYDROGENASE SUBUNIT C-RELATED"/>
    <property type="match status" value="1"/>
</dbReference>
<dbReference type="RefSeq" id="WP_112426620.1">
    <property type="nucleotide sequence ID" value="NZ_MCIF01000002.1"/>
</dbReference>
<evidence type="ECO:0000256" key="2">
    <source>
        <dbReference type="ARBA" id="ARBA00022827"/>
    </source>
</evidence>
<dbReference type="InterPro" id="IPR002346">
    <property type="entry name" value="Mopterin_DH_FAD-bd"/>
</dbReference>
<dbReference type="FunFam" id="3.30.465.10:FF:000017">
    <property type="entry name" value="Xanthine dehydrogenase, FAD binding subunit"/>
    <property type="match status" value="1"/>
</dbReference>
<name>A0A328VFR5_9CHLR</name>
<keyword evidence="1" id="KW-0285">Flavoprotein</keyword>
<dbReference type="Gene3D" id="3.30.390.50">
    <property type="entry name" value="CO dehydrogenase flavoprotein, C-terminal domain"/>
    <property type="match status" value="1"/>
</dbReference>
<proteinExistence type="predicted"/>
<organism evidence="5 6">
    <name type="scientific">Thermogemmatispora tikiterensis</name>
    <dbReference type="NCBI Taxonomy" id="1825093"/>
    <lineage>
        <taxon>Bacteria</taxon>
        <taxon>Bacillati</taxon>
        <taxon>Chloroflexota</taxon>
        <taxon>Ktedonobacteria</taxon>
        <taxon>Thermogemmatisporales</taxon>
        <taxon>Thermogemmatisporaceae</taxon>
        <taxon>Thermogemmatispora</taxon>
    </lineage>
</organism>
<protein>
    <recommendedName>
        <fullName evidence="4">FAD-binding PCMH-type domain-containing protein</fullName>
    </recommendedName>
</protein>
<dbReference type="Proteomes" id="UP000248706">
    <property type="component" value="Unassembled WGS sequence"/>
</dbReference>
<keyword evidence="3" id="KW-0560">Oxidoreductase</keyword>
<dbReference type="OrthoDB" id="9774454at2"/>
<dbReference type="InterPro" id="IPR016166">
    <property type="entry name" value="FAD-bd_PCMH"/>
</dbReference>
<evidence type="ECO:0000313" key="6">
    <source>
        <dbReference type="Proteomes" id="UP000248706"/>
    </source>
</evidence>
<dbReference type="GO" id="GO:0071949">
    <property type="term" value="F:FAD binding"/>
    <property type="evidence" value="ECO:0007669"/>
    <property type="project" value="InterPro"/>
</dbReference>
<dbReference type="SMART" id="SM01092">
    <property type="entry name" value="CO_deh_flav_C"/>
    <property type="match status" value="1"/>
</dbReference>
<evidence type="ECO:0000259" key="4">
    <source>
        <dbReference type="PROSITE" id="PS51387"/>
    </source>
</evidence>
<accession>A0A328VFR5</accession>
<dbReference type="PANTHER" id="PTHR42659">
    <property type="entry name" value="XANTHINE DEHYDROGENASE SUBUNIT C-RELATED"/>
    <property type="match status" value="1"/>
</dbReference>
<dbReference type="Gene3D" id="3.30.465.10">
    <property type="match status" value="1"/>
</dbReference>
<reference evidence="5 6" key="1">
    <citation type="submission" date="2016-08" db="EMBL/GenBank/DDBJ databases">
        <title>Analysis of Carbohydrate Active Enzymes in Thermogemmatispora T81 Reveals Carbohydrate Degradation Ability.</title>
        <authorList>
            <person name="Tomazini A."/>
            <person name="Lal S."/>
            <person name="Stott M."/>
            <person name="Henrissat B."/>
            <person name="Polikarpov I."/>
            <person name="Sparling R."/>
            <person name="Levin D.B."/>
        </authorList>
    </citation>
    <scope>NUCLEOTIDE SEQUENCE [LARGE SCALE GENOMIC DNA]</scope>
    <source>
        <strain evidence="5 6">T81</strain>
    </source>
</reference>
<feature type="domain" description="FAD-binding PCMH-type" evidence="4">
    <location>
        <begin position="1"/>
        <end position="177"/>
    </location>
</feature>
<dbReference type="Pfam" id="PF00941">
    <property type="entry name" value="FAD_binding_5"/>
    <property type="match status" value="1"/>
</dbReference>
<dbReference type="InterPro" id="IPR051312">
    <property type="entry name" value="Diverse_Substr_Oxidored"/>
</dbReference>
<comment type="caution">
    <text evidence="5">The sequence shown here is derived from an EMBL/GenBank/DDBJ whole genome shotgun (WGS) entry which is preliminary data.</text>
</comment>
<dbReference type="EMBL" id="MCIF01000002">
    <property type="protein sequence ID" value="RAQ94590.1"/>
    <property type="molecule type" value="Genomic_DNA"/>
</dbReference>
<dbReference type="PROSITE" id="PS51387">
    <property type="entry name" value="FAD_PCMH"/>
    <property type="match status" value="1"/>
</dbReference>
<evidence type="ECO:0000256" key="3">
    <source>
        <dbReference type="ARBA" id="ARBA00023002"/>
    </source>
</evidence>
<dbReference type="InterPro" id="IPR036318">
    <property type="entry name" value="FAD-bd_PCMH-like_sf"/>
</dbReference>
<dbReference type="SUPFAM" id="SSF56176">
    <property type="entry name" value="FAD-binding/transporter-associated domain-like"/>
    <property type="match status" value="1"/>
</dbReference>